<feature type="transmembrane region" description="Helical" evidence="8">
    <location>
        <begin position="235"/>
        <end position="254"/>
    </location>
</feature>
<keyword evidence="11" id="KW-1185">Reference proteome</keyword>
<evidence type="ECO:0000256" key="8">
    <source>
        <dbReference type="RuleBase" id="RU363032"/>
    </source>
</evidence>
<comment type="caution">
    <text evidence="10">The sequence shown here is derived from an EMBL/GenBank/DDBJ whole genome shotgun (WGS) entry which is preliminary data.</text>
</comment>
<dbReference type="SUPFAM" id="SSF161098">
    <property type="entry name" value="MetI-like"/>
    <property type="match status" value="1"/>
</dbReference>
<keyword evidence="7 8" id="KW-0472">Membrane</keyword>
<proteinExistence type="inferred from homology"/>
<dbReference type="InterPro" id="IPR000515">
    <property type="entry name" value="MetI-like"/>
</dbReference>
<evidence type="ECO:0000256" key="6">
    <source>
        <dbReference type="ARBA" id="ARBA00022989"/>
    </source>
</evidence>
<gene>
    <name evidence="10" type="ORF">SMD27_01245</name>
</gene>
<evidence type="ECO:0000256" key="4">
    <source>
        <dbReference type="ARBA" id="ARBA00022519"/>
    </source>
</evidence>
<evidence type="ECO:0000256" key="3">
    <source>
        <dbReference type="ARBA" id="ARBA00022475"/>
    </source>
</evidence>
<dbReference type="PANTHER" id="PTHR43357:SF4">
    <property type="entry name" value="INNER MEMBRANE ABC TRANSPORTER PERMEASE PROTEIN YDCV"/>
    <property type="match status" value="1"/>
</dbReference>
<dbReference type="RefSeq" id="WP_320506522.1">
    <property type="nucleotide sequence ID" value="NZ_JAXCLW010000001.1"/>
</dbReference>
<keyword evidence="5 8" id="KW-0812">Transmembrane</keyword>
<dbReference type="Proteomes" id="UP001279642">
    <property type="component" value="Unassembled WGS sequence"/>
</dbReference>
<feature type="transmembrane region" description="Helical" evidence="8">
    <location>
        <begin position="190"/>
        <end position="215"/>
    </location>
</feature>
<protein>
    <submittedName>
        <fullName evidence="10">ABC transporter permease</fullName>
    </submittedName>
</protein>
<keyword evidence="4" id="KW-0997">Cell inner membrane</keyword>
<sequence length="266" mass="28633">MSQLSPRLRWIAYAGANLVIAFLVLPILAVIPTSFNQASFITIPPTAWSWRWYEAFFRDTEWQSALWVSVQVAVLATLIALIAGTPAAIGLQRLPQRLRAVMTGLFLAPMIVPVIVSAVAIYRTALDIGLNGTRIGMALSHAALALPFVVINIGISLRGVDSRWLQAAAGLGATPWTIFRTITLPNIRPGLVGGAVFAFITSFDEVVIAVFMAGYGAKTLPVKIWESIRLEFTPVVAVAATLMILLAGILFILARVIGAKRNGVTV</sequence>
<dbReference type="PANTHER" id="PTHR43357">
    <property type="entry name" value="INNER MEMBRANE ABC TRANSPORTER PERMEASE PROTEIN YDCV"/>
    <property type="match status" value="1"/>
</dbReference>
<dbReference type="Gene3D" id="1.10.3720.10">
    <property type="entry name" value="MetI-like"/>
    <property type="match status" value="1"/>
</dbReference>
<reference evidence="10 11" key="1">
    <citation type="journal article" date="2016" name="Antonie Van Leeuwenhoek">
        <title>Dongia soli sp. nov., isolated from soil from Dokdo, Korea.</title>
        <authorList>
            <person name="Kim D.U."/>
            <person name="Lee H."/>
            <person name="Kim H."/>
            <person name="Kim S.G."/>
            <person name="Ka J.O."/>
        </authorList>
    </citation>
    <scope>NUCLEOTIDE SEQUENCE [LARGE SCALE GENOMIC DNA]</scope>
    <source>
        <strain evidence="10 11">D78</strain>
    </source>
</reference>
<dbReference type="EMBL" id="JAXCLW010000001">
    <property type="protein sequence ID" value="MDY0881458.1"/>
    <property type="molecule type" value="Genomic_DNA"/>
</dbReference>
<comment type="similarity">
    <text evidence="8">Belongs to the binding-protein-dependent transport system permease family.</text>
</comment>
<evidence type="ECO:0000313" key="11">
    <source>
        <dbReference type="Proteomes" id="UP001279642"/>
    </source>
</evidence>
<dbReference type="Pfam" id="PF00528">
    <property type="entry name" value="BPD_transp_1"/>
    <property type="match status" value="1"/>
</dbReference>
<evidence type="ECO:0000256" key="7">
    <source>
        <dbReference type="ARBA" id="ARBA00023136"/>
    </source>
</evidence>
<dbReference type="InterPro" id="IPR035906">
    <property type="entry name" value="MetI-like_sf"/>
</dbReference>
<organism evidence="10 11">
    <name type="scientific">Dongia soli</name>
    <dbReference type="NCBI Taxonomy" id="600628"/>
    <lineage>
        <taxon>Bacteria</taxon>
        <taxon>Pseudomonadati</taxon>
        <taxon>Pseudomonadota</taxon>
        <taxon>Alphaproteobacteria</taxon>
        <taxon>Rhodospirillales</taxon>
        <taxon>Dongiaceae</taxon>
        <taxon>Dongia</taxon>
    </lineage>
</organism>
<accession>A0ABU5E579</accession>
<name>A0ABU5E579_9PROT</name>
<evidence type="ECO:0000259" key="9">
    <source>
        <dbReference type="PROSITE" id="PS50928"/>
    </source>
</evidence>
<evidence type="ECO:0000256" key="2">
    <source>
        <dbReference type="ARBA" id="ARBA00022448"/>
    </source>
</evidence>
<keyword evidence="6 8" id="KW-1133">Transmembrane helix</keyword>
<comment type="subcellular location">
    <subcellularLocation>
        <location evidence="1">Cell inner membrane</location>
        <topology evidence="1">Multi-pass membrane protein</topology>
    </subcellularLocation>
    <subcellularLocation>
        <location evidence="8">Cell membrane</location>
        <topology evidence="8">Multi-pass membrane protein</topology>
    </subcellularLocation>
</comment>
<evidence type="ECO:0000256" key="5">
    <source>
        <dbReference type="ARBA" id="ARBA00022692"/>
    </source>
</evidence>
<feature type="transmembrane region" description="Helical" evidence="8">
    <location>
        <begin position="66"/>
        <end position="89"/>
    </location>
</feature>
<feature type="transmembrane region" description="Helical" evidence="8">
    <location>
        <begin position="12"/>
        <end position="31"/>
    </location>
</feature>
<keyword evidence="3" id="KW-1003">Cell membrane</keyword>
<feature type="transmembrane region" description="Helical" evidence="8">
    <location>
        <begin position="135"/>
        <end position="155"/>
    </location>
</feature>
<keyword evidence="2 8" id="KW-0813">Transport</keyword>
<feature type="transmembrane region" description="Helical" evidence="8">
    <location>
        <begin position="101"/>
        <end position="123"/>
    </location>
</feature>
<evidence type="ECO:0000256" key="1">
    <source>
        <dbReference type="ARBA" id="ARBA00004429"/>
    </source>
</evidence>
<evidence type="ECO:0000313" key="10">
    <source>
        <dbReference type="EMBL" id="MDY0881458.1"/>
    </source>
</evidence>
<dbReference type="CDD" id="cd06261">
    <property type="entry name" value="TM_PBP2"/>
    <property type="match status" value="1"/>
</dbReference>
<dbReference type="PROSITE" id="PS50928">
    <property type="entry name" value="ABC_TM1"/>
    <property type="match status" value="1"/>
</dbReference>
<feature type="domain" description="ABC transmembrane type-1" evidence="9">
    <location>
        <begin position="66"/>
        <end position="254"/>
    </location>
</feature>